<dbReference type="EC" id="2.4.1.250" evidence="2"/>
<dbReference type="PANTHER" id="PTHR12526:SF636">
    <property type="entry name" value="BLL3647 PROTEIN"/>
    <property type="match status" value="1"/>
</dbReference>
<gene>
    <name evidence="2" type="primary">mshA_6</name>
    <name evidence="2" type="ORF">HAPAU_28340</name>
</gene>
<protein>
    <submittedName>
        <fullName evidence="2">D-inositol-3-phosphate glycosyltransferase</fullName>
        <ecNumber evidence="2">2.4.1.250</ecNumber>
    </submittedName>
</protein>
<proteinExistence type="predicted"/>
<sequence length="416" mass="45559">MSDRLDVAFVPAECPGSDGTGATHSSTIYIERLSHHHDLTVYVSTQMDAAEATLPAQDRVEYVLHDRLPKLPHPIFTKMDALREESAALEGHDLVHSYSSAFIPVLADLDVPTLLTLNSYLPVCPKADMMYHGERKCSGPGRLKCATCVPATAMKRRQGLEAELRQGYVSMGQIPFVRSSMAHADEITAYHALSPHLKEDYADLGFPAEATTVVPHFYDEEFHRPREGPADLTEPITALYVGALQDIKGIDTLVRALALLRRDGHEVELQIAGRGPLEGTLRELAADLGVDEAITWLGYVDHGELPDLYRSSDLFVYPGVIDEPFGRVMLEALATHTPIVSADVGSMDYIVGPAGTLFEPGDPESLADAFDALCREYADHREAIPHQLERFAPETVIESLGSLYEDVAATDVASTR</sequence>
<dbReference type="Gene3D" id="3.40.50.2000">
    <property type="entry name" value="Glycogen Phosphorylase B"/>
    <property type="match status" value="2"/>
</dbReference>
<dbReference type="PANTHER" id="PTHR12526">
    <property type="entry name" value="GLYCOSYLTRANSFERASE"/>
    <property type="match status" value="1"/>
</dbReference>
<comment type="caution">
    <text evidence="2">The sequence shown here is derived from an EMBL/GenBank/DDBJ whole genome shotgun (WGS) entry which is preliminary data.</text>
</comment>
<evidence type="ECO:0000259" key="1">
    <source>
        <dbReference type="Pfam" id="PF00534"/>
    </source>
</evidence>
<dbReference type="OrthoDB" id="131038at2157"/>
<dbReference type="PATRIC" id="fig|1008153.3.peg.2896"/>
<evidence type="ECO:0000313" key="3">
    <source>
        <dbReference type="Proteomes" id="UP000075321"/>
    </source>
</evidence>
<dbReference type="SUPFAM" id="SSF53756">
    <property type="entry name" value="UDP-Glycosyltransferase/glycogen phosphorylase"/>
    <property type="match status" value="1"/>
</dbReference>
<feature type="domain" description="Glycosyl transferase family 1" evidence="1">
    <location>
        <begin position="233"/>
        <end position="381"/>
    </location>
</feature>
<keyword evidence="3" id="KW-1185">Reference proteome</keyword>
<dbReference type="RefSeq" id="WP_066383719.1">
    <property type="nucleotide sequence ID" value="NZ_LTAZ01000007.1"/>
</dbReference>
<dbReference type="GO" id="GO:0102710">
    <property type="term" value="F:D-inositol-3-phosphate glycosyltransferase activity"/>
    <property type="evidence" value="ECO:0007669"/>
    <property type="project" value="UniProtKB-EC"/>
</dbReference>
<dbReference type="InterPro" id="IPR001296">
    <property type="entry name" value="Glyco_trans_1"/>
</dbReference>
<name>A0A151AC34_9EURY</name>
<accession>A0A151AC34</accession>
<dbReference type="EMBL" id="LTAZ01000007">
    <property type="protein sequence ID" value="KYH25248.1"/>
    <property type="molecule type" value="Genomic_DNA"/>
</dbReference>
<evidence type="ECO:0000313" key="2">
    <source>
        <dbReference type="EMBL" id="KYH25248.1"/>
    </source>
</evidence>
<reference evidence="2 3" key="1">
    <citation type="submission" date="2016-02" db="EMBL/GenBank/DDBJ databases">
        <title>Genome sequence of Halalkalicoccus paucihalophilus DSM 24557.</title>
        <authorList>
            <person name="Poehlein A."/>
            <person name="Daniel R."/>
        </authorList>
    </citation>
    <scope>NUCLEOTIDE SEQUENCE [LARGE SCALE GENOMIC DNA]</scope>
    <source>
        <strain evidence="2 3">DSM 24557</strain>
    </source>
</reference>
<dbReference type="AlphaFoldDB" id="A0A151AC34"/>
<organism evidence="2 3">
    <name type="scientific">Halalkalicoccus paucihalophilus</name>
    <dbReference type="NCBI Taxonomy" id="1008153"/>
    <lineage>
        <taxon>Archaea</taxon>
        <taxon>Methanobacteriati</taxon>
        <taxon>Methanobacteriota</taxon>
        <taxon>Stenosarchaea group</taxon>
        <taxon>Halobacteria</taxon>
        <taxon>Halobacteriales</taxon>
        <taxon>Halococcaceae</taxon>
        <taxon>Halalkalicoccus</taxon>
    </lineage>
</organism>
<keyword evidence="2" id="KW-0328">Glycosyltransferase</keyword>
<keyword evidence="2" id="KW-0808">Transferase</keyword>
<dbReference type="Proteomes" id="UP000075321">
    <property type="component" value="Unassembled WGS sequence"/>
</dbReference>
<dbReference type="Pfam" id="PF00534">
    <property type="entry name" value="Glycos_transf_1"/>
    <property type="match status" value="1"/>
</dbReference>